<dbReference type="Pfam" id="PF00076">
    <property type="entry name" value="RRM_1"/>
    <property type="match status" value="1"/>
</dbReference>
<dbReference type="AlphaFoldDB" id="A0A6P8P2J0"/>
<dbReference type="InterPro" id="IPR012677">
    <property type="entry name" value="Nucleotide-bd_a/b_plait_sf"/>
</dbReference>
<evidence type="ECO:0000256" key="3">
    <source>
        <dbReference type="ARBA" id="ARBA00011738"/>
    </source>
</evidence>
<organism evidence="11 12">
    <name type="scientific">Geotrypetes seraphini</name>
    <name type="common">Gaboon caecilian</name>
    <name type="synonym">Caecilia seraphini</name>
    <dbReference type="NCBI Taxonomy" id="260995"/>
    <lineage>
        <taxon>Eukaryota</taxon>
        <taxon>Metazoa</taxon>
        <taxon>Chordata</taxon>
        <taxon>Craniata</taxon>
        <taxon>Vertebrata</taxon>
        <taxon>Euteleostomi</taxon>
        <taxon>Amphibia</taxon>
        <taxon>Gymnophiona</taxon>
        <taxon>Geotrypetes</taxon>
    </lineage>
</organism>
<dbReference type="InterPro" id="IPR000504">
    <property type="entry name" value="RRM_dom"/>
</dbReference>
<reference evidence="12" key="1">
    <citation type="submission" date="2025-08" db="UniProtKB">
        <authorList>
            <consortium name="RefSeq"/>
        </authorList>
    </citation>
    <scope>IDENTIFICATION</scope>
</reference>
<dbReference type="InParanoid" id="A0A6P8P2J0"/>
<dbReference type="InterPro" id="IPR034200">
    <property type="entry name" value="RDM1_RRM"/>
</dbReference>
<dbReference type="SMART" id="SM00360">
    <property type="entry name" value="RRM"/>
    <property type="match status" value="1"/>
</dbReference>
<feature type="domain" description="RRM" evidence="10">
    <location>
        <begin position="18"/>
        <end position="101"/>
    </location>
</feature>
<name>A0A6P8P2J0_GEOSA</name>
<keyword evidence="7" id="KW-0238">DNA-binding</keyword>
<dbReference type="Pfam" id="PF25517">
    <property type="entry name" value="DSRM_RDM1"/>
    <property type="match status" value="1"/>
</dbReference>
<dbReference type="GO" id="GO:0005730">
    <property type="term" value="C:nucleolus"/>
    <property type="evidence" value="ECO:0007669"/>
    <property type="project" value="UniProtKB-SubCell"/>
</dbReference>
<sequence>MELAAEVVEFRVPVGSEKTVFVWNISATVSEEEISHSLWKIFSEFGVLYSVRVCKNASVTEPGYYALVKFFSSRDALRAQQTCNKQRLFQESPLKVCLCTRQKEFRHEAQKLNSVKCQDLANHYLGFNGWSKRIIALQNISGLDEQENDDGMAQTQSYSVKYICVVEIVLRDHGLCSRGIAVAEELLENRKDPLEFVLKTEKVLKYAVQKAVSDAFQKIILVVLENGKVAVQYRPVQEAIGESLSDEDLQGLIQVNDLSWMPCNLDEDEEPFSEISLYEELEEGI</sequence>
<accession>A0A6P8P2J0</accession>
<keyword evidence="8" id="KW-0539">Nucleus</keyword>
<evidence type="ECO:0000256" key="1">
    <source>
        <dbReference type="ARBA" id="ARBA00004496"/>
    </source>
</evidence>
<evidence type="ECO:0000256" key="5">
    <source>
        <dbReference type="ARBA" id="ARBA00022490"/>
    </source>
</evidence>
<dbReference type="Gene3D" id="3.30.70.330">
    <property type="match status" value="1"/>
</dbReference>
<dbReference type="GO" id="GO:0006302">
    <property type="term" value="P:double-strand break repair"/>
    <property type="evidence" value="ECO:0007669"/>
    <property type="project" value="UniProtKB-ARBA"/>
</dbReference>
<evidence type="ECO:0000313" key="12">
    <source>
        <dbReference type="RefSeq" id="XP_033775165.1"/>
    </source>
</evidence>
<dbReference type="PROSITE" id="PS50102">
    <property type="entry name" value="RRM"/>
    <property type="match status" value="1"/>
</dbReference>
<dbReference type="InterPro" id="IPR042525">
    <property type="entry name" value="Rad52_Rad59_Rad22_sf"/>
</dbReference>
<dbReference type="FunCoup" id="A0A6P8P2J0">
    <property type="interactions" value="674"/>
</dbReference>
<evidence type="ECO:0000256" key="6">
    <source>
        <dbReference type="ARBA" id="ARBA00022884"/>
    </source>
</evidence>
<dbReference type="CTD" id="201299"/>
<evidence type="ECO:0000259" key="10">
    <source>
        <dbReference type="PROSITE" id="PS50102"/>
    </source>
</evidence>
<gene>
    <name evidence="12" type="primary">RDM1</name>
</gene>
<evidence type="ECO:0000256" key="4">
    <source>
        <dbReference type="ARBA" id="ARBA00013723"/>
    </source>
</evidence>
<dbReference type="KEGG" id="gsh:117347839"/>
<dbReference type="GO" id="GO:0005737">
    <property type="term" value="C:cytoplasm"/>
    <property type="evidence" value="ECO:0007669"/>
    <property type="project" value="UniProtKB-SubCell"/>
</dbReference>
<dbReference type="InterPro" id="IPR057652">
    <property type="entry name" value="DSRM_RDM1"/>
</dbReference>
<dbReference type="CDD" id="cd12364">
    <property type="entry name" value="RRM_RDM1"/>
    <property type="match status" value="1"/>
</dbReference>
<comment type="subunit">
    <text evidence="3">Homodimer.</text>
</comment>
<dbReference type="SUPFAM" id="SSF54928">
    <property type="entry name" value="RNA-binding domain, RBD"/>
    <property type="match status" value="1"/>
</dbReference>
<evidence type="ECO:0000256" key="8">
    <source>
        <dbReference type="ARBA" id="ARBA00023242"/>
    </source>
</evidence>
<dbReference type="InterPro" id="IPR040224">
    <property type="entry name" value="RDM1"/>
</dbReference>
<evidence type="ECO:0000256" key="9">
    <source>
        <dbReference type="PROSITE-ProRule" id="PRU00176"/>
    </source>
</evidence>
<dbReference type="PANTHER" id="PTHR31164">
    <property type="entry name" value="RAD52 MOTIF-CONTAINING PROTEIN 1"/>
    <property type="match status" value="1"/>
</dbReference>
<protein>
    <recommendedName>
        <fullName evidence="4">RAD52 motif-containing protein 1</fullName>
    </recommendedName>
</protein>
<dbReference type="Gene3D" id="3.30.390.80">
    <property type="entry name" value="DNA repair protein Rad52/59/22"/>
    <property type="match status" value="1"/>
</dbReference>
<dbReference type="OrthoDB" id="6287754at2759"/>
<dbReference type="PANTHER" id="PTHR31164:SF1">
    <property type="entry name" value="RAD52 MOTIF-CONTAINING PROTEIN 1"/>
    <property type="match status" value="1"/>
</dbReference>
<dbReference type="Proteomes" id="UP000515159">
    <property type="component" value="Chromosome 13"/>
</dbReference>
<dbReference type="GO" id="GO:0003723">
    <property type="term" value="F:RNA binding"/>
    <property type="evidence" value="ECO:0007669"/>
    <property type="project" value="UniProtKB-UniRule"/>
</dbReference>
<dbReference type="GO" id="GO:0006310">
    <property type="term" value="P:DNA recombination"/>
    <property type="evidence" value="ECO:0007669"/>
    <property type="project" value="UniProtKB-ARBA"/>
</dbReference>
<dbReference type="InterPro" id="IPR035979">
    <property type="entry name" value="RBD_domain_sf"/>
</dbReference>
<evidence type="ECO:0000256" key="7">
    <source>
        <dbReference type="ARBA" id="ARBA00023125"/>
    </source>
</evidence>
<dbReference type="GeneID" id="117347839"/>
<dbReference type="GO" id="GO:0003677">
    <property type="term" value="F:DNA binding"/>
    <property type="evidence" value="ECO:0007669"/>
    <property type="project" value="UniProtKB-KW"/>
</dbReference>
<dbReference type="RefSeq" id="XP_033775165.1">
    <property type="nucleotide sequence ID" value="XM_033919274.1"/>
</dbReference>
<keyword evidence="5" id="KW-0963">Cytoplasm</keyword>
<evidence type="ECO:0000256" key="2">
    <source>
        <dbReference type="ARBA" id="ARBA00004604"/>
    </source>
</evidence>
<comment type="subcellular location">
    <subcellularLocation>
        <location evidence="1">Cytoplasm</location>
    </subcellularLocation>
    <subcellularLocation>
        <location evidence="2">Nucleus</location>
        <location evidence="2">Nucleolus</location>
    </subcellularLocation>
</comment>
<dbReference type="SUPFAM" id="SSF54768">
    <property type="entry name" value="dsRNA-binding domain-like"/>
    <property type="match status" value="1"/>
</dbReference>
<dbReference type="FunFam" id="3.30.390.80:FF:000002">
    <property type="entry name" value="RAD52 motif containing 1"/>
    <property type="match status" value="1"/>
</dbReference>
<keyword evidence="6 9" id="KW-0694">RNA-binding</keyword>
<evidence type="ECO:0000313" key="11">
    <source>
        <dbReference type="Proteomes" id="UP000515159"/>
    </source>
</evidence>
<keyword evidence="11" id="KW-1185">Reference proteome</keyword>
<proteinExistence type="predicted"/>